<evidence type="ECO:0000256" key="1">
    <source>
        <dbReference type="ARBA" id="ARBA00006432"/>
    </source>
</evidence>
<dbReference type="PROSITE" id="PS00455">
    <property type="entry name" value="AMP_BINDING"/>
    <property type="match status" value="1"/>
</dbReference>
<name>A0A9X2CX28_9BACI</name>
<keyword evidence="2 5" id="KW-0436">Ligase</keyword>
<dbReference type="Pfam" id="PF00501">
    <property type="entry name" value="AMP-binding"/>
    <property type="match status" value="1"/>
</dbReference>
<evidence type="ECO:0000313" key="6">
    <source>
        <dbReference type="Proteomes" id="UP001139150"/>
    </source>
</evidence>
<gene>
    <name evidence="5" type="ORF">MF646_22120</name>
</gene>
<feature type="domain" description="AMP-dependent synthetase/ligase" evidence="3">
    <location>
        <begin position="33"/>
        <end position="421"/>
    </location>
</feature>
<evidence type="ECO:0000256" key="2">
    <source>
        <dbReference type="ARBA" id="ARBA00022598"/>
    </source>
</evidence>
<dbReference type="InterPro" id="IPR020845">
    <property type="entry name" value="AMP-binding_CS"/>
</dbReference>
<dbReference type="AlphaFoldDB" id="A0A9X2CX28"/>
<dbReference type="EC" id="6.2.1.3" evidence="5"/>
<dbReference type="Gene3D" id="3.40.50.980">
    <property type="match status" value="2"/>
</dbReference>
<dbReference type="NCBIfam" id="NF004837">
    <property type="entry name" value="PRK06187.1"/>
    <property type="match status" value="1"/>
</dbReference>
<sequence length="569" mass="64395">MLTTIDKVWLQSYPKEVPHTISYDESCLHDYLRRSTEKYPNHEALHFLGKDITYKELYEESKKFANQLLSIGVKKGDRVAIMLANCPQGVISYYGALMIGAVVVQTNPLYVERELEHQLIDSGAKVIICLDLVFPRVQKVRSKTNLEYVIVTSIKDYLPFPKNVLYPFVQKKTTGIKVEVVYNSHTIAFKPFLKAGTTKEVEIEMDPVEDLALLQYTGGTTGPAKGVMLTHQNLVVNTMQCIHWTYKTTPGKEKMLAVLPFFHVYGMTVCMNLSIMNGFTTVILPKFDIKDVLKTIEKQNITLFPGAPTMYVALINDPTIKDYDLSSIKACLSGAAPLPLEVQQKFETLTGGKLVEGYGLTETSPVAVANPIWGKRKSGSIGIPWPDTDVKVMSAETGESCEVGEVGEIAVRGPQVMKGYWNCPEETAQVFKEDWFLTGDMGYMDEEGYFYIVDRKKDMIIAGGFNIYPREIEEVLYEHEAIQEAVVIGVPDEYRGETVKTFVVLKEGRTLTEKELDQYCRKHLAAYKVPKYYEFRDELPKTLIGKILRRVLIEEEKEKLAEEQKASNE</sequence>
<dbReference type="Proteomes" id="UP001139150">
    <property type="component" value="Unassembled WGS sequence"/>
</dbReference>
<evidence type="ECO:0000259" key="3">
    <source>
        <dbReference type="Pfam" id="PF00501"/>
    </source>
</evidence>
<dbReference type="SUPFAM" id="SSF56801">
    <property type="entry name" value="Acetyl-CoA synthetase-like"/>
    <property type="match status" value="1"/>
</dbReference>
<evidence type="ECO:0000313" key="5">
    <source>
        <dbReference type="EMBL" id="MCL7749817.1"/>
    </source>
</evidence>
<dbReference type="InterPro" id="IPR000873">
    <property type="entry name" value="AMP-dep_synth/lig_dom"/>
</dbReference>
<dbReference type="Pfam" id="PF13193">
    <property type="entry name" value="AMP-binding_C"/>
    <property type="match status" value="1"/>
</dbReference>
<keyword evidence="6" id="KW-1185">Reference proteome</keyword>
<evidence type="ECO:0000259" key="4">
    <source>
        <dbReference type="Pfam" id="PF13193"/>
    </source>
</evidence>
<dbReference type="Gene3D" id="2.30.38.10">
    <property type="entry name" value="Luciferase, Domain 3"/>
    <property type="match status" value="1"/>
</dbReference>
<organism evidence="5 6">
    <name type="scientific">Halalkalibacter alkaliphilus</name>
    <dbReference type="NCBI Taxonomy" id="2917993"/>
    <lineage>
        <taxon>Bacteria</taxon>
        <taxon>Bacillati</taxon>
        <taxon>Bacillota</taxon>
        <taxon>Bacilli</taxon>
        <taxon>Bacillales</taxon>
        <taxon>Bacillaceae</taxon>
        <taxon>Halalkalibacter</taxon>
    </lineage>
</organism>
<dbReference type="PANTHER" id="PTHR43767:SF9">
    <property type="entry name" value="LONG-CHAIN-FATTY-ACID--COA LIGASE"/>
    <property type="match status" value="1"/>
</dbReference>
<dbReference type="InterPro" id="IPR045851">
    <property type="entry name" value="AMP-bd_C_sf"/>
</dbReference>
<accession>A0A9X2CX28</accession>
<dbReference type="FunFam" id="3.30.300.30:FF:000008">
    <property type="entry name" value="2,3-dihydroxybenzoate-AMP ligase"/>
    <property type="match status" value="1"/>
</dbReference>
<comment type="similarity">
    <text evidence="1">Belongs to the ATP-dependent AMP-binding enzyme family.</text>
</comment>
<feature type="domain" description="AMP-binding enzyme C-terminal" evidence="4">
    <location>
        <begin position="471"/>
        <end position="546"/>
    </location>
</feature>
<comment type="caution">
    <text evidence="5">The sequence shown here is derived from an EMBL/GenBank/DDBJ whole genome shotgun (WGS) entry which is preliminary data.</text>
</comment>
<dbReference type="InterPro" id="IPR025110">
    <property type="entry name" value="AMP-bd_C"/>
</dbReference>
<dbReference type="InterPro" id="IPR050237">
    <property type="entry name" value="ATP-dep_AMP-bd_enzyme"/>
</dbReference>
<dbReference type="RefSeq" id="WP_250098671.1">
    <property type="nucleotide sequence ID" value="NZ_JAKRYL010000041.1"/>
</dbReference>
<protein>
    <submittedName>
        <fullName evidence="5">Long-chain-fatty-acid--CoA ligase</fullName>
        <ecNumber evidence="5">6.2.1.3</ecNumber>
    </submittedName>
</protein>
<dbReference type="GO" id="GO:0004467">
    <property type="term" value="F:long-chain fatty acid-CoA ligase activity"/>
    <property type="evidence" value="ECO:0007669"/>
    <property type="project" value="UniProtKB-EC"/>
</dbReference>
<dbReference type="Gene3D" id="3.30.300.30">
    <property type="match status" value="1"/>
</dbReference>
<dbReference type="EMBL" id="JAKRYL010000041">
    <property type="protein sequence ID" value="MCL7749817.1"/>
    <property type="molecule type" value="Genomic_DNA"/>
</dbReference>
<dbReference type="PANTHER" id="PTHR43767">
    <property type="entry name" value="LONG-CHAIN-FATTY-ACID--COA LIGASE"/>
    <property type="match status" value="1"/>
</dbReference>
<reference evidence="5" key="1">
    <citation type="submission" date="2022-02" db="EMBL/GenBank/DDBJ databases">
        <title>Halalkalibacter sp. nov. isolated from Lonar Lake, India.</title>
        <authorList>
            <person name="Joshi A."/>
            <person name="Thite S."/>
            <person name="Lodha T."/>
        </authorList>
    </citation>
    <scope>NUCLEOTIDE SEQUENCE</scope>
    <source>
        <strain evidence="5">MEB205</strain>
    </source>
</reference>
<dbReference type="CDD" id="cd05936">
    <property type="entry name" value="FC-FACS_FadD_like"/>
    <property type="match status" value="1"/>
</dbReference>
<dbReference type="FunFam" id="3.40.50.12780:FF:000003">
    <property type="entry name" value="Long-chain-fatty-acid--CoA ligase FadD"/>
    <property type="match status" value="1"/>
</dbReference>
<proteinExistence type="inferred from homology"/>